<dbReference type="AlphaFoldDB" id="A0A2X0RG56"/>
<dbReference type="Pfam" id="PF12279">
    <property type="entry name" value="DUF3619"/>
    <property type="match status" value="1"/>
</dbReference>
<feature type="transmembrane region" description="Helical" evidence="1">
    <location>
        <begin position="72"/>
        <end position="90"/>
    </location>
</feature>
<dbReference type="InterPro" id="IPR022064">
    <property type="entry name" value="DUF3619"/>
</dbReference>
<evidence type="ECO:0000313" key="2">
    <source>
        <dbReference type="EMBL" id="SPS06734.1"/>
    </source>
</evidence>
<protein>
    <recommendedName>
        <fullName evidence="3">DUF3619 family protein</fullName>
    </recommendedName>
</protein>
<keyword evidence="1" id="KW-0472">Membrane</keyword>
<accession>A0A2X0RG56</accession>
<proteinExistence type="predicted"/>
<keyword evidence="1" id="KW-0812">Transmembrane</keyword>
<sequence length="117" mass="13327">MNRNNEELNQQDIKRLLDQSLNRIERPTLARLHHARMQALARHSNPCTDPVLVRAGHAIWQIFGAQYPVSRLLAAALLLVAILFSISAYWNQDAKLDSSDIDIAILTDDIPIHYFVD</sequence>
<gene>
    <name evidence="2" type="ORF">NITFAB_2327</name>
</gene>
<name>A0A2X0RG56_9PROT</name>
<dbReference type="EMBL" id="LS423452">
    <property type="protein sequence ID" value="SPS06734.1"/>
    <property type="molecule type" value="Genomic_DNA"/>
</dbReference>
<organism evidence="2">
    <name type="scientific">Candidatus Nitrotoga fabula</name>
    <dbReference type="NCBI Taxonomy" id="2182327"/>
    <lineage>
        <taxon>Bacteria</taxon>
        <taxon>Pseudomonadati</taxon>
        <taxon>Pseudomonadota</taxon>
        <taxon>Betaproteobacteria</taxon>
        <taxon>Nitrosomonadales</taxon>
        <taxon>Gallionellaceae</taxon>
        <taxon>Candidatus Nitrotoga</taxon>
    </lineage>
</organism>
<keyword evidence="1" id="KW-1133">Transmembrane helix</keyword>
<reference evidence="2" key="1">
    <citation type="submission" date="2018-05" db="EMBL/GenBank/DDBJ databases">
        <authorList>
            <person name="Lanie J.A."/>
            <person name="Ng W.-L."/>
            <person name="Kazmierczak K.M."/>
            <person name="Andrzejewski T.M."/>
            <person name="Davidsen T.M."/>
            <person name="Wayne K.J."/>
            <person name="Tettelin H."/>
            <person name="Glass J.I."/>
            <person name="Rusch D."/>
            <person name="Podicherti R."/>
            <person name="Tsui H.-C.T."/>
            <person name="Winkler M.E."/>
        </authorList>
    </citation>
    <scope>NUCLEOTIDE SEQUENCE</scope>
    <source>
        <strain evidence="2">KNB</strain>
    </source>
</reference>
<evidence type="ECO:0000256" key="1">
    <source>
        <dbReference type="SAM" id="Phobius"/>
    </source>
</evidence>
<evidence type="ECO:0008006" key="3">
    <source>
        <dbReference type="Google" id="ProtNLM"/>
    </source>
</evidence>